<proteinExistence type="predicted"/>
<keyword evidence="4 6" id="KW-0472">Membrane</keyword>
<dbReference type="EMBL" id="JAXLQG010000011">
    <property type="protein sequence ID" value="KAK5534549.1"/>
    <property type="molecule type" value="Genomic_DNA"/>
</dbReference>
<name>A0AAV9Q7R0_9PEZI</name>
<feature type="compositionally biased region" description="Low complexity" evidence="5">
    <location>
        <begin position="39"/>
        <end position="71"/>
    </location>
</feature>
<gene>
    <name evidence="7" type="ORF">LTR25_006581</name>
</gene>
<evidence type="ECO:0000256" key="1">
    <source>
        <dbReference type="ARBA" id="ARBA00004167"/>
    </source>
</evidence>
<feature type="region of interest" description="Disordered" evidence="5">
    <location>
        <begin position="190"/>
        <end position="220"/>
    </location>
</feature>
<dbReference type="InterPro" id="IPR051694">
    <property type="entry name" value="Immunoregulatory_rcpt-like"/>
</dbReference>
<feature type="region of interest" description="Disordered" evidence="5">
    <location>
        <begin position="36"/>
        <end position="71"/>
    </location>
</feature>
<evidence type="ECO:0000313" key="8">
    <source>
        <dbReference type="Proteomes" id="UP001345827"/>
    </source>
</evidence>
<evidence type="ECO:0000256" key="4">
    <source>
        <dbReference type="ARBA" id="ARBA00023136"/>
    </source>
</evidence>
<accession>A0AAV9Q7R0</accession>
<dbReference type="Proteomes" id="UP001345827">
    <property type="component" value="Unassembled WGS sequence"/>
</dbReference>
<reference evidence="7 8" key="1">
    <citation type="submission" date="2023-06" db="EMBL/GenBank/DDBJ databases">
        <title>Black Yeasts Isolated from many extreme environments.</title>
        <authorList>
            <person name="Coleine C."/>
            <person name="Stajich J.E."/>
            <person name="Selbmann L."/>
        </authorList>
    </citation>
    <scope>NUCLEOTIDE SEQUENCE [LARGE SCALE GENOMIC DNA]</scope>
    <source>
        <strain evidence="7 8">CCFEE 5887</strain>
    </source>
</reference>
<comment type="subcellular location">
    <subcellularLocation>
        <location evidence="1">Membrane</location>
        <topology evidence="1">Single-pass membrane protein</topology>
    </subcellularLocation>
</comment>
<dbReference type="GO" id="GO:0016020">
    <property type="term" value="C:membrane"/>
    <property type="evidence" value="ECO:0007669"/>
    <property type="project" value="UniProtKB-SubCell"/>
</dbReference>
<dbReference type="AlphaFoldDB" id="A0AAV9Q7R0"/>
<keyword evidence="8" id="KW-1185">Reference proteome</keyword>
<dbReference type="PANTHER" id="PTHR15549:SF30">
    <property type="entry name" value="MID2 DOMAIN-CONTAINING PROTEIN"/>
    <property type="match status" value="1"/>
</dbReference>
<feature type="compositionally biased region" description="Polar residues" evidence="5">
    <location>
        <begin position="353"/>
        <end position="364"/>
    </location>
</feature>
<keyword evidence="2 6" id="KW-0812">Transmembrane</keyword>
<evidence type="ECO:0000256" key="2">
    <source>
        <dbReference type="ARBA" id="ARBA00022692"/>
    </source>
</evidence>
<comment type="caution">
    <text evidence="7">The sequence shown here is derived from an EMBL/GenBank/DDBJ whole genome shotgun (WGS) entry which is preliminary data.</text>
</comment>
<feature type="region of interest" description="Disordered" evidence="5">
    <location>
        <begin position="263"/>
        <end position="364"/>
    </location>
</feature>
<evidence type="ECO:0000256" key="6">
    <source>
        <dbReference type="SAM" id="Phobius"/>
    </source>
</evidence>
<dbReference type="PANTHER" id="PTHR15549">
    <property type="entry name" value="PAIRED IMMUNOGLOBULIN-LIKE TYPE 2 RECEPTOR"/>
    <property type="match status" value="1"/>
</dbReference>
<sequence length="364" mass="36194">MAGPQGTFTAPTDAPGSAVMASLASSFASEFSQTTAGDAATTNDRTSATSTGTTASSTGASASSSATNTSPTTFATSVTTGTAGASSSLSDASGTASNAASNTSGAVTVSQKSCDSLSCSSALKAAVAVPVIFAVVAGILLFFYLVRRRRKRAAGAGVSEKTPKKAGKKWSRHLRAFSFDAELLMGGRFSSTNSVRSRDPSVRSAGNNSRQGAASAEPSLHSIDEVAPPYRDAVSHGQALSPTQNLSGAPVIAGGAATGPILRGASTATAPPPYRAVVSPTGHSQPASPVSGNPFADSAPASPIEGSPFNDPPEERTTVSRGSSLYQSVNTEDGAPSDAGSIQEAQIGRRVSVRNSGAAPSSGS</sequence>
<feature type="compositionally biased region" description="Polar residues" evidence="5">
    <location>
        <begin position="281"/>
        <end position="291"/>
    </location>
</feature>
<organism evidence="7 8">
    <name type="scientific">Vermiconidia calcicola</name>
    <dbReference type="NCBI Taxonomy" id="1690605"/>
    <lineage>
        <taxon>Eukaryota</taxon>
        <taxon>Fungi</taxon>
        <taxon>Dikarya</taxon>
        <taxon>Ascomycota</taxon>
        <taxon>Pezizomycotina</taxon>
        <taxon>Dothideomycetes</taxon>
        <taxon>Dothideomycetidae</taxon>
        <taxon>Mycosphaerellales</taxon>
        <taxon>Extremaceae</taxon>
        <taxon>Vermiconidia</taxon>
    </lineage>
</organism>
<feature type="compositionally biased region" description="Polar residues" evidence="5">
    <location>
        <begin position="319"/>
        <end position="331"/>
    </location>
</feature>
<dbReference type="GO" id="GO:0071944">
    <property type="term" value="C:cell periphery"/>
    <property type="evidence" value="ECO:0007669"/>
    <property type="project" value="UniProtKB-ARBA"/>
</dbReference>
<evidence type="ECO:0000256" key="3">
    <source>
        <dbReference type="ARBA" id="ARBA00022989"/>
    </source>
</evidence>
<keyword evidence="3 6" id="KW-1133">Transmembrane helix</keyword>
<evidence type="ECO:0000256" key="5">
    <source>
        <dbReference type="SAM" id="MobiDB-lite"/>
    </source>
</evidence>
<evidence type="ECO:0000313" key="7">
    <source>
        <dbReference type="EMBL" id="KAK5534549.1"/>
    </source>
</evidence>
<feature type="transmembrane region" description="Helical" evidence="6">
    <location>
        <begin position="125"/>
        <end position="146"/>
    </location>
</feature>
<protein>
    <submittedName>
        <fullName evidence="7">Uncharacterized protein</fullName>
    </submittedName>
</protein>